<dbReference type="Gene3D" id="3.90.1140.10">
    <property type="entry name" value="Cyclic phosphodiesterase"/>
    <property type="match status" value="1"/>
</dbReference>
<dbReference type="Proteomes" id="UP000308549">
    <property type="component" value="Unassembled WGS sequence"/>
</dbReference>
<protein>
    <recommendedName>
        <fullName evidence="2">A-kinase anchor protein 7-like phosphoesterase domain-containing protein</fullName>
    </recommendedName>
</protein>
<evidence type="ECO:0000256" key="1">
    <source>
        <dbReference type="SAM" id="MobiDB-lite"/>
    </source>
</evidence>
<gene>
    <name evidence="3" type="ORF">B0A50_01171</name>
</gene>
<dbReference type="PANTHER" id="PTHR13360">
    <property type="entry name" value="ACTIVATING SIGNAL COINTEGRATOR 1 COMPLEX SUBUNIT 1"/>
    <property type="match status" value="1"/>
</dbReference>
<proteinExistence type="predicted"/>
<reference evidence="3 4" key="1">
    <citation type="submission" date="2017-03" db="EMBL/GenBank/DDBJ databases">
        <title>Genomes of endolithic fungi from Antarctica.</title>
        <authorList>
            <person name="Coleine C."/>
            <person name="Masonjones S."/>
            <person name="Stajich J.E."/>
        </authorList>
    </citation>
    <scope>NUCLEOTIDE SEQUENCE [LARGE SCALE GENOMIC DNA]</scope>
    <source>
        <strain evidence="3 4">CCFEE 6315</strain>
    </source>
</reference>
<dbReference type="PANTHER" id="PTHR13360:SF1">
    <property type="entry name" value="ACTIVATING SIGNAL COINTEGRATOR 1 COMPLEX SUBUNIT 1"/>
    <property type="match status" value="1"/>
</dbReference>
<feature type="region of interest" description="Disordered" evidence="1">
    <location>
        <begin position="234"/>
        <end position="295"/>
    </location>
</feature>
<dbReference type="GO" id="GO:0006307">
    <property type="term" value="P:DNA alkylation repair"/>
    <property type="evidence" value="ECO:0007669"/>
    <property type="project" value="InterPro"/>
</dbReference>
<dbReference type="AlphaFoldDB" id="A0A4U0UEW5"/>
<feature type="region of interest" description="Disordered" evidence="1">
    <location>
        <begin position="125"/>
        <end position="159"/>
    </location>
</feature>
<keyword evidence="4" id="KW-1185">Reference proteome</keyword>
<comment type="caution">
    <text evidence="3">The sequence shown here is derived from an EMBL/GenBank/DDBJ whole genome shotgun (WGS) entry which is preliminary data.</text>
</comment>
<dbReference type="EMBL" id="NAJL01000004">
    <property type="protein sequence ID" value="TKA32945.1"/>
    <property type="molecule type" value="Genomic_DNA"/>
</dbReference>
<accession>A0A4U0UEW5</accession>
<dbReference type="GO" id="GO:0005634">
    <property type="term" value="C:nucleus"/>
    <property type="evidence" value="ECO:0007669"/>
    <property type="project" value="TreeGrafter"/>
</dbReference>
<dbReference type="InterPro" id="IPR019510">
    <property type="entry name" value="AKAP7-like_phosphoesterase"/>
</dbReference>
<dbReference type="Pfam" id="PF10469">
    <property type="entry name" value="AKAP7_NLS"/>
    <property type="match status" value="1"/>
</dbReference>
<feature type="domain" description="A-kinase anchor protein 7-like phosphoesterase" evidence="2">
    <location>
        <begin position="21"/>
        <end position="334"/>
    </location>
</feature>
<dbReference type="GO" id="GO:0006355">
    <property type="term" value="P:regulation of DNA-templated transcription"/>
    <property type="evidence" value="ECO:0007669"/>
    <property type="project" value="TreeGrafter"/>
</dbReference>
<organism evidence="3 4">
    <name type="scientific">Salinomyces thailandicus</name>
    <dbReference type="NCBI Taxonomy" id="706561"/>
    <lineage>
        <taxon>Eukaryota</taxon>
        <taxon>Fungi</taxon>
        <taxon>Dikarya</taxon>
        <taxon>Ascomycota</taxon>
        <taxon>Pezizomycotina</taxon>
        <taxon>Dothideomycetes</taxon>
        <taxon>Dothideomycetidae</taxon>
        <taxon>Mycosphaerellales</taxon>
        <taxon>Teratosphaeriaceae</taxon>
        <taxon>Salinomyces</taxon>
    </lineage>
</organism>
<evidence type="ECO:0000259" key="2">
    <source>
        <dbReference type="Pfam" id="PF10469"/>
    </source>
</evidence>
<dbReference type="OrthoDB" id="277832at2759"/>
<name>A0A4U0UEW5_9PEZI</name>
<evidence type="ECO:0000313" key="4">
    <source>
        <dbReference type="Proteomes" id="UP000308549"/>
    </source>
</evidence>
<evidence type="ECO:0000313" key="3">
    <source>
        <dbReference type="EMBL" id="TKA32945.1"/>
    </source>
</evidence>
<dbReference type="InterPro" id="IPR009210">
    <property type="entry name" value="ASCC1"/>
</dbReference>
<feature type="region of interest" description="Disordered" evidence="1">
    <location>
        <begin position="35"/>
        <end position="75"/>
    </location>
</feature>
<sequence length="353" mass="38356">MARYRNKSGPKSTASKKPPLTHFLCLPLVTSESGPKLEASSQRFKDIVATKEPAADDSLQRGGDDDGPEPGTSLPVVHPEAIRPVGALHCTLGVMSLDQSRLKEAKELLENLDIASMLRSCQSTEQGNRLNYEASSEENVDERPTDPGTQASASRSERIASPLSVDLKGLVSMHSPTKTSILYSAPIDSTERLYPFCLALQKLFSDKGFLVSDDRQLKLHATIVNTIYAKGRKRRSPPKWKAKQETPEPEQAAPSAAGVGKPVAGTDSPGTVEIKDERPGEQDEPQGHGPNANAPLKMDATAILERFKDFVWAEDVVLDRIAICEMGAKKKFDGQGRVVAEEYTEVASVRLPT</sequence>